<dbReference type="GO" id="GO:0002098">
    <property type="term" value="P:tRNA wobble uridine modification"/>
    <property type="evidence" value="ECO:0007669"/>
    <property type="project" value="TreeGrafter"/>
</dbReference>
<comment type="caution">
    <text evidence="1">The sequence shown here is derived from an EMBL/GenBank/DDBJ whole genome shotgun (WGS) entry which is preliminary data.</text>
</comment>
<dbReference type="InterPro" id="IPR007743">
    <property type="entry name" value="Immunity-related_GTPase-like"/>
</dbReference>
<dbReference type="EMBL" id="RKQP01000003">
    <property type="protein sequence ID" value="RPE83544.1"/>
    <property type="molecule type" value="Genomic_DNA"/>
</dbReference>
<evidence type="ECO:0000313" key="1">
    <source>
        <dbReference type="EMBL" id="RPE83544.1"/>
    </source>
</evidence>
<dbReference type="InterPro" id="IPR027417">
    <property type="entry name" value="P-loop_NTPase"/>
</dbReference>
<dbReference type="AlphaFoldDB" id="A0A3N4WE66"/>
<dbReference type="GO" id="GO:0030488">
    <property type="term" value="P:tRNA methylation"/>
    <property type="evidence" value="ECO:0007669"/>
    <property type="project" value="TreeGrafter"/>
</dbReference>
<sequence>MKNGNADLLKKIEDFLSSFSYSEEVKTLRDLLDNIKQTKLNILVVGATGVGKSSTVNAVFKIQGVSENKDVAEIGKSAKPQTQEITAYELKNTIIWDTPGLGDSSENDRLFSKMIMDKLKEKNDKGEAVIDLVLCLLDASSRDLGTTYTLLTNHIIPFFKSSEVNDTDRIIIALNKIDKINCDGEWDYENNRPDDELMETIDMNKKELEDRLYSETGIKFDLLYFTAGRENIKKPEKTVQPYNISKLLYFMVNKLKDKKKRVVISRDVNQKKENYKNDDGRLDYNRSTNEAVEESLFDIIWSGAKKAAEVVFSPSNIISAVKAGFGWVLSKFSL</sequence>
<dbReference type="Proteomes" id="UP000281691">
    <property type="component" value="Unassembled WGS sequence"/>
</dbReference>
<dbReference type="Pfam" id="PF05049">
    <property type="entry name" value="IIGP"/>
    <property type="match status" value="1"/>
</dbReference>
<gene>
    <name evidence="1" type="ORF">EDC46_1237</name>
</gene>
<dbReference type="GO" id="GO:0005829">
    <property type="term" value="C:cytosol"/>
    <property type="evidence" value="ECO:0007669"/>
    <property type="project" value="TreeGrafter"/>
</dbReference>
<accession>A0A3N4WE66</accession>
<proteinExistence type="predicted"/>
<organism evidence="1 2">
    <name type="scientific">Vespertiliibacter pulmonis</name>
    <dbReference type="NCBI Taxonomy" id="1443036"/>
    <lineage>
        <taxon>Bacteria</taxon>
        <taxon>Pseudomonadati</taxon>
        <taxon>Pseudomonadota</taxon>
        <taxon>Gammaproteobacteria</taxon>
        <taxon>Pasteurellales</taxon>
        <taxon>Pasteurellaceae</taxon>
        <taxon>Vespertiliibacter</taxon>
    </lineage>
</organism>
<dbReference type="GO" id="GO:0016020">
    <property type="term" value="C:membrane"/>
    <property type="evidence" value="ECO:0007669"/>
    <property type="project" value="InterPro"/>
</dbReference>
<dbReference type="PANTHER" id="PTHR42714:SF2">
    <property type="entry name" value="TRNA MODIFICATION GTPASE GTPBP3, MITOCHONDRIAL"/>
    <property type="match status" value="1"/>
</dbReference>
<dbReference type="PANTHER" id="PTHR42714">
    <property type="entry name" value="TRNA MODIFICATION GTPASE GTPBP3"/>
    <property type="match status" value="1"/>
</dbReference>
<dbReference type="GO" id="GO:0005525">
    <property type="term" value="F:GTP binding"/>
    <property type="evidence" value="ECO:0007669"/>
    <property type="project" value="InterPro"/>
</dbReference>
<dbReference type="OrthoDB" id="9255830at2"/>
<dbReference type="Gene3D" id="3.40.50.300">
    <property type="entry name" value="P-loop containing nucleotide triphosphate hydrolases"/>
    <property type="match status" value="1"/>
</dbReference>
<dbReference type="RefSeq" id="WP_124211398.1">
    <property type="nucleotide sequence ID" value="NZ_CP016615.1"/>
</dbReference>
<dbReference type="SUPFAM" id="SSF52540">
    <property type="entry name" value="P-loop containing nucleoside triphosphate hydrolases"/>
    <property type="match status" value="1"/>
</dbReference>
<reference evidence="1 2" key="1">
    <citation type="submission" date="2018-11" db="EMBL/GenBank/DDBJ databases">
        <title>Genomic Encyclopedia of Type Strains, Phase IV (KMG-IV): sequencing the most valuable type-strain genomes for metagenomic binning, comparative biology and taxonomic classification.</title>
        <authorList>
            <person name="Goeker M."/>
        </authorList>
    </citation>
    <scope>NUCLEOTIDE SEQUENCE [LARGE SCALE GENOMIC DNA]</scope>
    <source>
        <strain evidence="1 2">DSM 27238</strain>
    </source>
</reference>
<evidence type="ECO:0008006" key="3">
    <source>
        <dbReference type="Google" id="ProtNLM"/>
    </source>
</evidence>
<protein>
    <recommendedName>
        <fullName evidence="3">G domain-containing protein</fullName>
    </recommendedName>
</protein>
<evidence type="ECO:0000313" key="2">
    <source>
        <dbReference type="Proteomes" id="UP000281691"/>
    </source>
</evidence>
<keyword evidence="2" id="KW-1185">Reference proteome</keyword>
<name>A0A3N4WE66_9PAST</name>